<feature type="domain" description="N-acetyltransferase" evidence="1">
    <location>
        <begin position="1"/>
        <end position="92"/>
    </location>
</feature>
<gene>
    <name evidence="3" type="ORF">EG240_08370</name>
</gene>
<keyword evidence="4" id="KW-1185">Reference proteome</keyword>
<accession>A0A3P3W864</accession>
<dbReference type="PROSITE" id="PS51186">
    <property type="entry name" value="GNAT"/>
    <property type="match status" value="1"/>
</dbReference>
<dbReference type="GO" id="GO:0016747">
    <property type="term" value="F:acyltransferase activity, transferring groups other than amino-acyl groups"/>
    <property type="evidence" value="ECO:0007669"/>
    <property type="project" value="InterPro"/>
</dbReference>
<evidence type="ECO:0000313" key="3">
    <source>
        <dbReference type="EMBL" id="RRJ90537.1"/>
    </source>
</evidence>
<evidence type="ECO:0000313" key="4">
    <source>
        <dbReference type="Proteomes" id="UP000275719"/>
    </source>
</evidence>
<feature type="domain" description="N-acetyltransferase" evidence="2">
    <location>
        <begin position="6"/>
        <end position="92"/>
    </location>
</feature>
<dbReference type="PANTHER" id="PTHR31435">
    <property type="entry name" value="PROTEIN NATD1"/>
    <property type="match status" value="1"/>
</dbReference>
<dbReference type="SUPFAM" id="SSF55729">
    <property type="entry name" value="Acyl-CoA N-acyltransferases (Nat)"/>
    <property type="match status" value="1"/>
</dbReference>
<dbReference type="InterPro" id="IPR000182">
    <property type="entry name" value="GNAT_dom"/>
</dbReference>
<evidence type="ECO:0000259" key="2">
    <source>
        <dbReference type="PROSITE" id="PS51729"/>
    </source>
</evidence>
<sequence>MEIIHKEFENKGAFIAQSEGKKAGEMTYSKAGEKLIIIDHTEVDSAFGGQGVGKKMVLAAVDFARENQIKILPLCPFAKAAFDKDSSIQDVL</sequence>
<protein>
    <submittedName>
        <fullName evidence="3">N-acetyltransferase</fullName>
    </submittedName>
</protein>
<name>A0A3P3W864_9FLAO</name>
<evidence type="ECO:0000259" key="1">
    <source>
        <dbReference type="PROSITE" id="PS51186"/>
    </source>
</evidence>
<organism evidence="3 4">
    <name type="scientific">Paenimyroides tangerinum</name>
    <dbReference type="NCBI Taxonomy" id="2488728"/>
    <lineage>
        <taxon>Bacteria</taxon>
        <taxon>Pseudomonadati</taxon>
        <taxon>Bacteroidota</taxon>
        <taxon>Flavobacteriia</taxon>
        <taxon>Flavobacteriales</taxon>
        <taxon>Flavobacteriaceae</taxon>
        <taxon>Paenimyroides</taxon>
    </lineage>
</organism>
<reference evidence="3 4" key="1">
    <citation type="submission" date="2018-11" db="EMBL/GenBank/DDBJ databases">
        <title>Flavobacterium sp. nov., YIM 102701-2 draft genome.</title>
        <authorList>
            <person name="Li G."/>
            <person name="Jiang Y."/>
        </authorList>
    </citation>
    <scope>NUCLEOTIDE SEQUENCE [LARGE SCALE GENOMIC DNA]</scope>
    <source>
        <strain evidence="3 4">YIM 102701-2</strain>
    </source>
</reference>
<dbReference type="PANTHER" id="PTHR31435:SF10">
    <property type="entry name" value="BSR4717 PROTEIN"/>
    <property type="match status" value="1"/>
</dbReference>
<dbReference type="AlphaFoldDB" id="A0A3P3W864"/>
<dbReference type="InterPro" id="IPR031165">
    <property type="entry name" value="GNAT_YJDJ"/>
</dbReference>
<dbReference type="Pfam" id="PF14542">
    <property type="entry name" value="Acetyltransf_CG"/>
    <property type="match status" value="1"/>
</dbReference>
<keyword evidence="3" id="KW-0808">Transferase</keyword>
<dbReference type="PROSITE" id="PS51729">
    <property type="entry name" value="GNAT_YJDJ"/>
    <property type="match status" value="1"/>
</dbReference>
<dbReference type="Proteomes" id="UP000275719">
    <property type="component" value="Unassembled WGS sequence"/>
</dbReference>
<dbReference type="InterPro" id="IPR016181">
    <property type="entry name" value="Acyl_CoA_acyltransferase"/>
</dbReference>
<dbReference type="OrthoDB" id="9793389at2"/>
<dbReference type="EMBL" id="RQVQ01000016">
    <property type="protein sequence ID" value="RRJ90537.1"/>
    <property type="molecule type" value="Genomic_DNA"/>
</dbReference>
<dbReference type="Gene3D" id="3.40.630.30">
    <property type="match status" value="1"/>
</dbReference>
<dbReference type="InterPro" id="IPR045057">
    <property type="entry name" value="Gcn5-rel_NAT"/>
</dbReference>
<proteinExistence type="predicted"/>
<dbReference type="RefSeq" id="WP_125018946.1">
    <property type="nucleotide sequence ID" value="NZ_RQVQ01000016.1"/>
</dbReference>
<comment type="caution">
    <text evidence="3">The sequence shown here is derived from an EMBL/GenBank/DDBJ whole genome shotgun (WGS) entry which is preliminary data.</text>
</comment>
<dbReference type="CDD" id="cd04301">
    <property type="entry name" value="NAT_SF"/>
    <property type="match status" value="1"/>
</dbReference>